<evidence type="ECO:0000313" key="1">
    <source>
        <dbReference type="EMBL" id="CAI2375177.1"/>
    </source>
</evidence>
<dbReference type="Proteomes" id="UP001295684">
    <property type="component" value="Unassembled WGS sequence"/>
</dbReference>
<evidence type="ECO:0000313" key="2">
    <source>
        <dbReference type="Proteomes" id="UP001295684"/>
    </source>
</evidence>
<proteinExistence type="predicted"/>
<gene>
    <name evidence="1" type="ORF">ECRASSUSDP1_LOCUS16537</name>
</gene>
<reference evidence="1" key="1">
    <citation type="submission" date="2023-07" db="EMBL/GenBank/DDBJ databases">
        <authorList>
            <consortium name="AG Swart"/>
            <person name="Singh M."/>
            <person name="Singh A."/>
            <person name="Seah K."/>
            <person name="Emmerich C."/>
        </authorList>
    </citation>
    <scope>NUCLEOTIDE SEQUENCE</scope>
    <source>
        <strain evidence="1">DP1</strain>
    </source>
</reference>
<accession>A0AAD1XM31</accession>
<comment type="caution">
    <text evidence="1">The sequence shown here is derived from an EMBL/GenBank/DDBJ whole genome shotgun (WGS) entry which is preliminary data.</text>
</comment>
<evidence type="ECO:0008006" key="3">
    <source>
        <dbReference type="Google" id="ProtNLM"/>
    </source>
</evidence>
<protein>
    <recommendedName>
        <fullName evidence="3">Checkpoint protein</fullName>
    </recommendedName>
</protein>
<sequence>MRLNFTISSTNAIALAKMLSYAKNLWKKGELIYLYCKDDSIQFYPDPGDISDNIYGKIELYPITKEDDPDRLGFMKEFEIKSKAPESKILLCFHNFGQFFDVIRSFSAYGNDISFSLKKEVDREVEIFRVRCKSDNSDDEIFDKVQVEVCQYELDTKSPKEIKQKETMIILNEMETSIFFTNFYEKISTLFPLFAHSEYNGDCVALTFSILEPEDEEKTSLQITLDMGGYESKNEIKVPKIDDALHPSVIKISDDYNLGDEISTKVGYAHFLKMFKIVRCKGTMMIEITDQDSIALNYDFEDCKSAKIYVTCTGVIE</sequence>
<dbReference type="EMBL" id="CAMPGE010016633">
    <property type="protein sequence ID" value="CAI2375177.1"/>
    <property type="molecule type" value="Genomic_DNA"/>
</dbReference>
<keyword evidence="2" id="KW-1185">Reference proteome</keyword>
<name>A0AAD1XM31_EUPCR</name>
<organism evidence="1 2">
    <name type="scientific">Euplotes crassus</name>
    <dbReference type="NCBI Taxonomy" id="5936"/>
    <lineage>
        <taxon>Eukaryota</taxon>
        <taxon>Sar</taxon>
        <taxon>Alveolata</taxon>
        <taxon>Ciliophora</taxon>
        <taxon>Intramacronucleata</taxon>
        <taxon>Spirotrichea</taxon>
        <taxon>Hypotrichia</taxon>
        <taxon>Euplotida</taxon>
        <taxon>Euplotidae</taxon>
        <taxon>Moneuplotes</taxon>
    </lineage>
</organism>
<dbReference type="AlphaFoldDB" id="A0AAD1XM31"/>